<protein>
    <submittedName>
        <fullName evidence="4">Putative acetyltransferase</fullName>
    </submittedName>
</protein>
<dbReference type="InterPro" id="IPR016181">
    <property type="entry name" value="Acyl_CoA_acyltransferase"/>
</dbReference>
<dbReference type="PANTHER" id="PTHR43877">
    <property type="entry name" value="AMINOALKYLPHOSPHONATE N-ACETYLTRANSFERASE-RELATED-RELATED"/>
    <property type="match status" value="1"/>
</dbReference>
<proteinExistence type="predicted"/>
<dbReference type="eggNOG" id="COG0454">
    <property type="taxonomic scope" value="Bacteria"/>
</dbReference>
<evidence type="ECO:0000259" key="3">
    <source>
        <dbReference type="PROSITE" id="PS51186"/>
    </source>
</evidence>
<dbReference type="EMBL" id="JFYO01000004">
    <property type="protein sequence ID" value="EZP28417.1"/>
    <property type="molecule type" value="Genomic_DNA"/>
</dbReference>
<name>A0A031FVU1_9MICO</name>
<keyword evidence="1 4" id="KW-0808">Transferase</keyword>
<gene>
    <name evidence="4" type="ORF">BW34_01398</name>
</gene>
<keyword evidence="2" id="KW-0012">Acyltransferase</keyword>
<dbReference type="Pfam" id="PF00583">
    <property type="entry name" value="Acetyltransf_1"/>
    <property type="match status" value="1"/>
</dbReference>
<dbReference type="GO" id="GO:0016747">
    <property type="term" value="F:acyltransferase activity, transferring groups other than amino-acyl groups"/>
    <property type="evidence" value="ECO:0007669"/>
    <property type="project" value="InterPro"/>
</dbReference>
<dbReference type="PROSITE" id="PS51186">
    <property type="entry name" value="GNAT"/>
    <property type="match status" value="1"/>
</dbReference>
<evidence type="ECO:0000313" key="4">
    <source>
        <dbReference type="EMBL" id="EZP28417.1"/>
    </source>
</evidence>
<dbReference type="RefSeq" id="WP_036310669.1">
    <property type="nucleotide sequence ID" value="NZ_JFYO01000004.1"/>
</dbReference>
<sequence>MNVAASLSVRVARFERDADAVAAMLADYHAQTEAEKAENGLTEPGPLPERYAAEARDPASAFAGAEVLVAERGAELIGMAVLHRAGSDAEIKRLWVGPAGRRSGAGSALLTDAASRARAGGATGLRLSVWDWRIGALALYGRQGFEPAPSWESRERLVCLRREV</sequence>
<dbReference type="CDD" id="cd04301">
    <property type="entry name" value="NAT_SF"/>
    <property type="match status" value="1"/>
</dbReference>
<keyword evidence="5" id="KW-1185">Reference proteome</keyword>
<dbReference type="InterPro" id="IPR000182">
    <property type="entry name" value="GNAT_dom"/>
</dbReference>
<feature type="domain" description="N-acetyltransferase" evidence="3">
    <location>
        <begin position="9"/>
        <end position="164"/>
    </location>
</feature>
<organism evidence="4 5">
    <name type="scientific">Microbacterium oleivorans</name>
    <dbReference type="NCBI Taxonomy" id="273677"/>
    <lineage>
        <taxon>Bacteria</taxon>
        <taxon>Bacillati</taxon>
        <taxon>Actinomycetota</taxon>
        <taxon>Actinomycetes</taxon>
        <taxon>Micrococcales</taxon>
        <taxon>Microbacteriaceae</taxon>
        <taxon>Microbacterium</taxon>
    </lineage>
</organism>
<dbReference type="PATRIC" id="fig|273677.3.peg.1380"/>
<evidence type="ECO:0000313" key="5">
    <source>
        <dbReference type="Proteomes" id="UP000024001"/>
    </source>
</evidence>
<dbReference type="PANTHER" id="PTHR43877:SF2">
    <property type="entry name" value="AMINOALKYLPHOSPHONATE N-ACETYLTRANSFERASE-RELATED"/>
    <property type="match status" value="1"/>
</dbReference>
<comment type="caution">
    <text evidence="4">The sequence shown here is derived from an EMBL/GenBank/DDBJ whole genome shotgun (WGS) entry which is preliminary data.</text>
</comment>
<reference evidence="4 5" key="1">
    <citation type="submission" date="2014-03" db="EMBL/GenBank/DDBJ databases">
        <title>Draft Genome Sequences of 13 Willow Endophytes.</title>
        <authorList>
            <person name="Gan H.Y."/>
            <person name="Gan H.M."/>
            <person name="Savka M.A."/>
            <person name="Hudson A.O."/>
        </authorList>
    </citation>
    <scope>NUCLEOTIDE SEQUENCE [LARGE SCALE GENOMIC DNA]</scope>
    <source>
        <strain evidence="4 5">RIT293</strain>
    </source>
</reference>
<dbReference type="Proteomes" id="UP000024001">
    <property type="component" value="Unassembled WGS sequence"/>
</dbReference>
<dbReference type="AlphaFoldDB" id="A0A031FVU1"/>
<accession>A0A031FVU1</accession>
<dbReference type="SUPFAM" id="SSF55729">
    <property type="entry name" value="Acyl-CoA N-acyltransferases (Nat)"/>
    <property type="match status" value="1"/>
</dbReference>
<dbReference type="Gene3D" id="3.40.630.30">
    <property type="match status" value="1"/>
</dbReference>
<evidence type="ECO:0000256" key="1">
    <source>
        <dbReference type="ARBA" id="ARBA00022679"/>
    </source>
</evidence>
<evidence type="ECO:0000256" key="2">
    <source>
        <dbReference type="ARBA" id="ARBA00023315"/>
    </source>
</evidence>
<dbReference type="InterPro" id="IPR050832">
    <property type="entry name" value="Bact_Acetyltransf"/>
</dbReference>